<evidence type="ECO:0000313" key="4">
    <source>
        <dbReference type="Proteomes" id="UP000680020"/>
    </source>
</evidence>
<evidence type="ECO:0000313" key="3">
    <source>
        <dbReference type="EMBL" id="MBS7824356.1"/>
    </source>
</evidence>
<dbReference type="InterPro" id="IPR024267">
    <property type="entry name" value="DUF4878"/>
</dbReference>
<organism evidence="3 4">
    <name type="scientific">Wohlfahrtiimonas chitiniclastica</name>
    <dbReference type="NCBI Taxonomy" id="400946"/>
    <lineage>
        <taxon>Bacteria</taxon>
        <taxon>Pseudomonadati</taxon>
        <taxon>Pseudomonadota</taxon>
        <taxon>Gammaproteobacteria</taxon>
        <taxon>Cardiobacteriales</taxon>
        <taxon>Ignatzschineriaceae</taxon>
        <taxon>Wohlfahrtiimonas</taxon>
    </lineage>
</organism>
<protein>
    <submittedName>
        <fullName evidence="3">DUF4878 domain-containing protein</fullName>
    </submittedName>
</protein>
<feature type="chain" id="PRO_5044194396" evidence="1">
    <location>
        <begin position="20"/>
        <end position="134"/>
    </location>
</feature>
<feature type="signal peptide" evidence="1">
    <location>
        <begin position="1"/>
        <end position="19"/>
    </location>
</feature>
<name>A0AB35BXX7_9GAMM</name>
<sequence length="134" mass="14571">MKKILLYPLVILFSFFIVACSDDNSPEGITKHFIESTYKGDADAMVKALDLGKDGEDPMVQQMIVGKMGMAAAEAKANSEAQGGISKIDIKDVKYLNDDKSRATVNFVVTFKKGEEDAGDMTTVKTAKGWKIAL</sequence>
<comment type="caution">
    <text evidence="3">The sequence shown here is derived from an EMBL/GenBank/DDBJ whole genome shotgun (WGS) entry which is preliminary data.</text>
</comment>
<evidence type="ECO:0000259" key="2">
    <source>
        <dbReference type="Pfam" id="PF12870"/>
    </source>
</evidence>
<keyword evidence="1" id="KW-0732">Signal</keyword>
<proteinExistence type="predicted"/>
<evidence type="ECO:0000256" key="1">
    <source>
        <dbReference type="SAM" id="SignalP"/>
    </source>
</evidence>
<dbReference type="Pfam" id="PF12870">
    <property type="entry name" value="DUF4878"/>
    <property type="match status" value="1"/>
</dbReference>
<gene>
    <name evidence="3" type="ORF">J7561_03950</name>
</gene>
<dbReference type="EMBL" id="JAGIBU010000002">
    <property type="protein sequence ID" value="MBS7824356.1"/>
    <property type="molecule type" value="Genomic_DNA"/>
</dbReference>
<dbReference type="Proteomes" id="UP000680020">
    <property type="component" value="Unassembled WGS sequence"/>
</dbReference>
<accession>A0AB35BXX7</accession>
<dbReference type="Gene3D" id="3.10.450.50">
    <property type="match status" value="1"/>
</dbReference>
<feature type="domain" description="DUF4878" evidence="2">
    <location>
        <begin position="19"/>
        <end position="133"/>
    </location>
</feature>
<dbReference type="RefSeq" id="WP_008315424.1">
    <property type="nucleotide sequence ID" value="NZ_CP115969.1"/>
</dbReference>
<reference evidence="3" key="1">
    <citation type="submission" date="2021-03" db="EMBL/GenBank/DDBJ databases">
        <title>Identification and antibiotic profiling of Wohlfahrtiimonas chitiniclastica, an underestimated human pathogen.</title>
        <authorList>
            <person name="Kopf A."/>
            <person name="Bunk B."/>
            <person name="Coldewey S."/>
            <person name="Gunzer F."/>
            <person name="Riedel T."/>
            <person name="Schroettner P."/>
        </authorList>
    </citation>
    <scope>NUCLEOTIDE SEQUENCE</scope>
    <source>
        <strain evidence="3">DSM 100917</strain>
    </source>
</reference>
<dbReference type="PROSITE" id="PS51257">
    <property type="entry name" value="PROKAR_LIPOPROTEIN"/>
    <property type="match status" value="1"/>
</dbReference>
<dbReference type="AlphaFoldDB" id="A0AB35BXX7"/>